<dbReference type="AlphaFoldDB" id="A0A1U9NIS1"/>
<accession>A0A1U9NIS1</accession>
<feature type="transmembrane region" description="Helical" evidence="1">
    <location>
        <begin position="75"/>
        <end position="101"/>
    </location>
</feature>
<gene>
    <name evidence="2" type="ORF">STSP2_00983</name>
</gene>
<feature type="transmembrane region" description="Helical" evidence="1">
    <location>
        <begin position="32"/>
        <end position="55"/>
    </location>
</feature>
<reference evidence="3" key="1">
    <citation type="submission" date="2017-02" db="EMBL/GenBank/DDBJ databases">
        <title>Comparative genomics and description of representatives of a novel lineage of planctomycetes thriving in anoxic sediments.</title>
        <authorList>
            <person name="Spring S."/>
            <person name="Bunk B."/>
            <person name="Sproer C."/>
        </authorList>
    </citation>
    <scope>NUCLEOTIDE SEQUENCE [LARGE SCALE GENOMIC DNA]</scope>
    <source>
        <strain evidence="3">ST-NAGAB-D1</strain>
    </source>
</reference>
<keyword evidence="3" id="KW-1185">Reference proteome</keyword>
<sequence>MENRTIFLAYLVVWCPYVLAVHFWAHRKRLNLGGVIVSHALPSVVAIVMTYIFLIAGGATVAQFVAGSETGKNLWYLWGFLWPILLFGSATSAFISLVWTIVSCITQSHRKWVFINIAAVMMSVFAFFTVAANFPDA</sequence>
<proteinExistence type="predicted"/>
<dbReference type="KEGG" id="alus:STSP2_00983"/>
<feature type="transmembrane region" description="Helical" evidence="1">
    <location>
        <begin position="6"/>
        <end position="25"/>
    </location>
</feature>
<dbReference type="EMBL" id="CP019791">
    <property type="protein sequence ID" value="AQT67832.1"/>
    <property type="molecule type" value="Genomic_DNA"/>
</dbReference>
<evidence type="ECO:0000256" key="1">
    <source>
        <dbReference type="SAM" id="Phobius"/>
    </source>
</evidence>
<name>A0A1U9NIS1_9BACT</name>
<keyword evidence="1" id="KW-0472">Membrane</keyword>
<dbReference type="Proteomes" id="UP000189674">
    <property type="component" value="Chromosome"/>
</dbReference>
<dbReference type="OrthoDB" id="9838847at2"/>
<feature type="transmembrane region" description="Helical" evidence="1">
    <location>
        <begin position="113"/>
        <end position="134"/>
    </location>
</feature>
<keyword evidence="1" id="KW-1133">Transmembrane helix</keyword>
<evidence type="ECO:0000313" key="3">
    <source>
        <dbReference type="Proteomes" id="UP000189674"/>
    </source>
</evidence>
<evidence type="ECO:0000313" key="2">
    <source>
        <dbReference type="EMBL" id="AQT67832.1"/>
    </source>
</evidence>
<protein>
    <submittedName>
        <fullName evidence="2">Uncharacterized protein</fullName>
    </submittedName>
</protein>
<organism evidence="2 3">
    <name type="scientific">Anaerohalosphaera lusitana</name>
    <dbReference type="NCBI Taxonomy" id="1936003"/>
    <lineage>
        <taxon>Bacteria</taxon>
        <taxon>Pseudomonadati</taxon>
        <taxon>Planctomycetota</taxon>
        <taxon>Phycisphaerae</taxon>
        <taxon>Sedimentisphaerales</taxon>
        <taxon>Anaerohalosphaeraceae</taxon>
        <taxon>Anaerohalosphaera</taxon>
    </lineage>
</organism>
<dbReference type="RefSeq" id="WP_146660325.1">
    <property type="nucleotide sequence ID" value="NZ_CP019791.1"/>
</dbReference>
<keyword evidence="1" id="KW-0812">Transmembrane</keyword>